<keyword evidence="2" id="KW-0614">Plasmid</keyword>
<feature type="region of interest" description="Disordered" evidence="1">
    <location>
        <begin position="1"/>
        <end position="26"/>
    </location>
</feature>
<sequence length="93" mass="9835">MSAGVDPTDEENRRAAEESVTAEAGVAAGVGAGIERPERFRPVAAWAWMWRSFDMELPDVTGAAWQAGPSAEADSARAAEAAAYARYAAHGPW</sequence>
<evidence type="ECO:0000256" key="1">
    <source>
        <dbReference type="SAM" id="MobiDB-lite"/>
    </source>
</evidence>
<organism evidence="2 3">
    <name type="scientific">Streptomyces zaomyceticus</name>
    <dbReference type="NCBI Taxonomy" id="68286"/>
    <lineage>
        <taxon>Bacteria</taxon>
        <taxon>Bacillati</taxon>
        <taxon>Actinomycetota</taxon>
        <taxon>Actinomycetes</taxon>
        <taxon>Kitasatosporales</taxon>
        <taxon>Streptomycetaceae</taxon>
        <taxon>Streptomyces</taxon>
    </lineage>
</organism>
<evidence type="ECO:0000313" key="3">
    <source>
        <dbReference type="Proteomes" id="UP001622594"/>
    </source>
</evidence>
<keyword evidence="3" id="KW-1185">Reference proteome</keyword>
<protein>
    <submittedName>
        <fullName evidence="2">Uncharacterized protein</fullName>
    </submittedName>
</protein>
<name>A0ABZ1LQK8_9ACTN</name>
<accession>A0ABZ1LQK8</accession>
<dbReference type="Proteomes" id="UP001622594">
    <property type="component" value="Plasmid unnamed2"/>
</dbReference>
<gene>
    <name evidence="2" type="ORF">OG814_42890</name>
</gene>
<geneLocation type="plasmid" evidence="2 3">
    <name>unnamed2</name>
</geneLocation>
<dbReference type="RefSeq" id="WP_327167015.1">
    <property type="nucleotide sequence ID" value="NZ_CP108063.1"/>
</dbReference>
<reference evidence="2 3" key="1">
    <citation type="submission" date="2022-10" db="EMBL/GenBank/DDBJ databases">
        <title>The complete genomes of actinobacterial strains from the NBC collection.</title>
        <authorList>
            <person name="Joergensen T.S."/>
            <person name="Alvarez Arevalo M."/>
            <person name="Sterndorff E.B."/>
            <person name="Faurdal D."/>
            <person name="Vuksanovic O."/>
            <person name="Mourched A.-S."/>
            <person name="Charusanti P."/>
            <person name="Shaw S."/>
            <person name="Blin K."/>
            <person name="Weber T."/>
        </authorList>
    </citation>
    <scope>NUCLEOTIDE SEQUENCE [LARGE SCALE GENOMIC DNA]</scope>
    <source>
        <strain evidence="2 3">NBC_00123</strain>
        <plasmid evidence="2 3">unnamed2</plasmid>
    </source>
</reference>
<dbReference type="EMBL" id="CP108190">
    <property type="protein sequence ID" value="WTR76014.1"/>
    <property type="molecule type" value="Genomic_DNA"/>
</dbReference>
<proteinExistence type="predicted"/>
<evidence type="ECO:0000313" key="2">
    <source>
        <dbReference type="EMBL" id="WTR76014.1"/>
    </source>
</evidence>